<reference evidence="2 3" key="1">
    <citation type="submission" date="2019-06" db="EMBL/GenBank/DDBJ databases">
        <title>Genomic Encyclopedia of Archaeal and Bacterial Type Strains, Phase II (KMG-II): from individual species to whole genera.</title>
        <authorList>
            <person name="Goeker M."/>
        </authorList>
    </citation>
    <scope>NUCLEOTIDE SEQUENCE [LARGE SCALE GENOMIC DNA]</scope>
    <source>
        <strain evidence="2 3">DSM 18423</strain>
    </source>
</reference>
<dbReference type="PANTHER" id="PTHR42941:SF1">
    <property type="entry name" value="SLL1037 PROTEIN"/>
    <property type="match status" value="1"/>
</dbReference>
<dbReference type="Gene3D" id="3.40.190.10">
    <property type="entry name" value="Periplasmic binding protein-like II"/>
    <property type="match status" value="2"/>
</dbReference>
<dbReference type="InterPro" id="IPR011852">
    <property type="entry name" value="TRAP_TAXI"/>
</dbReference>
<dbReference type="SUPFAM" id="SSF53850">
    <property type="entry name" value="Periplasmic binding protein-like II"/>
    <property type="match status" value="1"/>
</dbReference>
<evidence type="ECO:0000256" key="1">
    <source>
        <dbReference type="SAM" id="SignalP"/>
    </source>
</evidence>
<dbReference type="AlphaFoldDB" id="A0A543KHL6"/>
<dbReference type="OrthoDB" id="9776669at2"/>
<evidence type="ECO:0008006" key="4">
    <source>
        <dbReference type="Google" id="ProtNLM"/>
    </source>
</evidence>
<proteinExistence type="predicted"/>
<evidence type="ECO:0000313" key="2">
    <source>
        <dbReference type="EMBL" id="TQM94575.1"/>
    </source>
</evidence>
<dbReference type="NCBIfam" id="TIGR02122">
    <property type="entry name" value="TRAP_TAXI"/>
    <property type="match status" value="1"/>
</dbReference>
<dbReference type="PANTHER" id="PTHR42941">
    <property type="entry name" value="SLL1037 PROTEIN"/>
    <property type="match status" value="1"/>
</dbReference>
<dbReference type="RefSeq" id="WP_142083385.1">
    <property type="nucleotide sequence ID" value="NZ_VFPT01000001.1"/>
</dbReference>
<dbReference type="Proteomes" id="UP000320582">
    <property type="component" value="Unassembled WGS sequence"/>
</dbReference>
<dbReference type="EMBL" id="VFPT01000001">
    <property type="protein sequence ID" value="TQM94575.1"/>
    <property type="molecule type" value="Genomic_DNA"/>
</dbReference>
<keyword evidence="1" id="KW-0732">Signal</keyword>
<feature type="chain" id="PRO_5022015838" description="TRAP transporter TAXI family solute receptor" evidence="1">
    <location>
        <begin position="30"/>
        <end position="333"/>
    </location>
</feature>
<organism evidence="2 3">
    <name type="scientific">Roseinatronobacter monicus</name>
    <dbReference type="NCBI Taxonomy" id="393481"/>
    <lineage>
        <taxon>Bacteria</taxon>
        <taxon>Pseudomonadati</taxon>
        <taxon>Pseudomonadota</taxon>
        <taxon>Alphaproteobacteria</taxon>
        <taxon>Rhodobacterales</taxon>
        <taxon>Paracoccaceae</taxon>
        <taxon>Roseinatronobacter</taxon>
    </lineage>
</organism>
<feature type="signal peptide" evidence="1">
    <location>
        <begin position="1"/>
        <end position="29"/>
    </location>
</feature>
<protein>
    <recommendedName>
        <fullName evidence="4">TRAP transporter TAXI family solute receptor</fullName>
    </recommendedName>
</protein>
<comment type="caution">
    <text evidence="2">The sequence shown here is derived from an EMBL/GenBank/DDBJ whole genome shotgun (WGS) entry which is preliminary data.</text>
</comment>
<dbReference type="Pfam" id="PF16868">
    <property type="entry name" value="NMT1_3"/>
    <property type="match status" value="1"/>
</dbReference>
<gene>
    <name evidence="2" type="ORF">BD293_3257</name>
</gene>
<evidence type="ECO:0000313" key="3">
    <source>
        <dbReference type="Proteomes" id="UP000320582"/>
    </source>
</evidence>
<sequence length="333" mass="35129">MKQLATKFGLRALLASSALALTTAAPAVAQQQIGFATTSSSSGWYSFYASLATIANRGSEVMNVSVIETGGAADSQAMVHAGQAEMGIANFLALPAMMEGTGEFDGRPNEGLRAIAILSATPNVLAVRADSDIETIEDLAGKRINPGGLGTATESVTLALFEEMGIEPDWQLAGMSDAADFFRDRRIDGFFKTSGAVDQPDSLIEELQATIDIRMVGFTPEQAQTIEDTGLALPFEVPAGVYANQPEPVIAKGLAYGYFATADSVTEQMAYDLAQATFGAGDEMASIYPGGNPPDFVELTLSSTIPLHAGVVRWLQENDVDVPEDLIPDDFEG</sequence>
<name>A0A543KHL6_9RHOB</name>
<keyword evidence="3" id="KW-1185">Reference proteome</keyword>
<accession>A0A543KHL6</accession>